<name>A0A8T0INS6_CERPU</name>
<dbReference type="PANTHER" id="PTHR48258">
    <property type="entry name" value="DUF4218 DOMAIN-CONTAINING PROTEIN-RELATED"/>
    <property type="match status" value="1"/>
</dbReference>
<accession>A0A8T0INS6</accession>
<proteinExistence type="predicted"/>
<dbReference type="EMBL" id="CM026423">
    <property type="protein sequence ID" value="KAG0584842.1"/>
    <property type="molecule type" value="Genomic_DNA"/>
</dbReference>
<organism evidence="1 2">
    <name type="scientific">Ceratodon purpureus</name>
    <name type="common">Fire moss</name>
    <name type="synonym">Dicranum purpureum</name>
    <dbReference type="NCBI Taxonomy" id="3225"/>
    <lineage>
        <taxon>Eukaryota</taxon>
        <taxon>Viridiplantae</taxon>
        <taxon>Streptophyta</taxon>
        <taxon>Embryophyta</taxon>
        <taxon>Bryophyta</taxon>
        <taxon>Bryophytina</taxon>
        <taxon>Bryopsida</taxon>
        <taxon>Dicranidae</taxon>
        <taxon>Pseudoditrichales</taxon>
        <taxon>Ditrichaceae</taxon>
        <taxon>Ceratodon</taxon>
    </lineage>
</organism>
<dbReference type="Proteomes" id="UP000822688">
    <property type="component" value="Chromosome 3"/>
</dbReference>
<gene>
    <name evidence="1" type="ORF">KC19_3G238500</name>
</gene>
<dbReference type="AlphaFoldDB" id="A0A8T0INS6"/>
<evidence type="ECO:0000313" key="2">
    <source>
        <dbReference type="Proteomes" id="UP000822688"/>
    </source>
</evidence>
<evidence type="ECO:0008006" key="3">
    <source>
        <dbReference type="Google" id="ProtNLM"/>
    </source>
</evidence>
<comment type="caution">
    <text evidence="1">The sequence shown here is derived from an EMBL/GenBank/DDBJ whole genome shotgun (WGS) entry which is preliminary data.</text>
</comment>
<keyword evidence="2" id="KW-1185">Reference proteome</keyword>
<sequence>MCRRYQVLVEERNSARLRWRGRHQGRNGSRGPNFPAELAEYPVFSDWLRDTVVNEIEAGQDVDSSLEALAKFPRRRAKKYRSLYAYGYHLRVRSAEADLKTCNSGIAATFIRRCRYGLRDRNPVLAALEYVGYLDEIIDLDYGEFHQTVLVGSWVKANYRGPQATVRRDKWGLTVANFNRMIEYGIDSFAFPNQVEQVFYADCNESPGWKVVIRTEPRGRRVTATSEEDNNGLLFSPGRDADFAGLRVLEDEAAEPETPTRGGRVIRVDDFYAGVENDNTEVYDRDIGESSEEE</sequence>
<reference evidence="1" key="1">
    <citation type="submission" date="2020-06" db="EMBL/GenBank/DDBJ databases">
        <title>WGS assembly of Ceratodon purpureus strain R40.</title>
        <authorList>
            <person name="Carey S.B."/>
            <person name="Jenkins J."/>
            <person name="Shu S."/>
            <person name="Lovell J.T."/>
            <person name="Sreedasyam A."/>
            <person name="Maumus F."/>
            <person name="Tiley G.P."/>
            <person name="Fernandez-Pozo N."/>
            <person name="Barry K."/>
            <person name="Chen C."/>
            <person name="Wang M."/>
            <person name="Lipzen A."/>
            <person name="Daum C."/>
            <person name="Saski C.A."/>
            <person name="Payton A.C."/>
            <person name="Mcbreen J.C."/>
            <person name="Conrad R.E."/>
            <person name="Kollar L.M."/>
            <person name="Olsson S."/>
            <person name="Huttunen S."/>
            <person name="Landis J.B."/>
            <person name="Wickett N.J."/>
            <person name="Johnson M.G."/>
            <person name="Rensing S.A."/>
            <person name="Grimwood J."/>
            <person name="Schmutz J."/>
            <person name="Mcdaniel S.F."/>
        </authorList>
    </citation>
    <scope>NUCLEOTIDE SEQUENCE</scope>
    <source>
        <strain evidence="1">R40</strain>
    </source>
</reference>
<protein>
    <recommendedName>
        <fullName evidence="3">DUF4216 domain-containing protein</fullName>
    </recommendedName>
</protein>
<evidence type="ECO:0000313" key="1">
    <source>
        <dbReference type="EMBL" id="KAG0584842.1"/>
    </source>
</evidence>